<organism evidence="3 4">
    <name type="scientific">Xenoophorus captivus</name>
    <dbReference type="NCBI Taxonomy" id="1517983"/>
    <lineage>
        <taxon>Eukaryota</taxon>
        <taxon>Metazoa</taxon>
        <taxon>Chordata</taxon>
        <taxon>Craniata</taxon>
        <taxon>Vertebrata</taxon>
        <taxon>Euteleostomi</taxon>
        <taxon>Actinopterygii</taxon>
        <taxon>Neopterygii</taxon>
        <taxon>Teleostei</taxon>
        <taxon>Neoteleostei</taxon>
        <taxon>Acanthomorphata</taxon>
        <taxon>Ovalentaria</taxon>
        <taxon>Atherinomorphae</taxon>
        <taxon>Cyprinodontiformes</taxon>
        <taxon>Goodeidae</taxon>
        <taxon>Xenoophorus</taxon>
    </lineage>
</organism>
<reference evidence="3 4" key="1">
    <citation type="submission" date="2021-06" db="EMBL/GenBank/DDBJ databases">
        <authorList>
            <person name="Palmer J.M."/>
        </authorList>
    </citation>
    <scope>NUCLEOTIDE SEQUENCE [LARGE SCALE GENOMIC DNA]</scope>
    <source>
        <strain evidence="3 4">XC_2019</strain>
        <tissue evidence="3">Muscle</tissue>
    </source>
</reference>
<sequence length="87" mass="9748">LLMGNVVVGHAIHNDFKALGYTHPSALTRDTSRIPLLNQKAGFAEKECASLKRLTKAIFNREIQVCKVMLICINNRRSVILAVRLFV</sequence>
<name>A0ABV0QGN5_9TELE</name>
<feature type="non-terminal residue" evidence="3">
    <location>
        <position position="1"/>
    </location>
</feature>
<gene>
    <name evidence="3" type="ORF">XENOCAPTIV_005647</name>
</gene>
<dbReference type="InterPro" id="IPR047021">
    <property type="entry name" value="REXO1/3/4-like"/>
</dbReference>
<dbReference type="EMBL" id="JAHRIN010010016">
    <property type="protein sequence ID" value="MEQ2194985.1"/>
    <property type="molecule type" value="Genomic_DNA"/>
</dbReference>
<accession>A0ABV0QGN5</accession>
<evidence type="ECO:0000256" key="1">
    <source>
        <dbReference type="ARBA" id="ARBA00022722"/>
    </source>
</evidence>
<dbReference type="InterPro" id="IPR036397">
    <property type="entry name" value="RNaseH_sf"/>
</dbReference>
<proteinExistence type="predicted"/>
<keyword evidence="4" id="KW-1185">Reference proteome</keyword>
<dbReference type="PANTHER" id="PTHR12801:SF78">
    <property type="entry name" value="INTERFERON-STIMULATED 20 KDA EXONUCLEASE-LIKE 2"/>
    <property type="match status" value="1"/>
</dbReference>
<dbReference type="InterPro" id="IPR012337">
    <property type="entry name" value="RNaseH-like_sf"/>
</dbReference>
<dbReference type="Gene3D" id="3.30.420.10">
    <property type="entry name" value="Ribonuclease H-like superfamily/Ribonuclease H"/>
    <property type="match status" value="1"/>
</dbReference>
<keyword evidence="1" id="KW-0540">Nuclease</keyword>
<evidence type="ECO:0000313" key="4">
    <source>
        <dbReference type="Proteomes" id="UP001434883"/>
    </source>
</evidence>
<dbReference type="PANTHER" id="PTHR12801">
    <property type="entry name" value="RNA EXONUCLEASE REXO1 / RECO3 FAMILY MEMBER-RELATED"/>
    <property type="match status" value="1"/>
</dbReference>
<evidence type="ECO:0000313" key="3">
    <source>
        <dbReference type="EMBL" id="MEQ2194985.1"/>
    </source>
</evidence>
<dbReference type="Proteomes" id="UP001434883">
    <property type="component" value="Unassembled WGS sequence"/>
</dbReference>
<dbReference type="SUPFAM" id="SSF53098">
    <property type="entry name" value="Ribonuclease H-like"/>
    <property type="match status" value="1"/>
</dbReference>
<keyword evidence="2" id="KW-0378">Hydrolase</keyword>
<evidence type="ECO:0000256" key="2">
    <source>
        <dbReference type="ARBA" id="ARBA00022801"/>
    </source>
</evidence>
<comment type="caution">
    <text evidence="3">The sequence shown here is derived from an EMBL/GenBank/DDBJ whole genome shotgun (WGS) entry which is preliminary data.</text>
</comment>
<protein>
    <submittedName>
        <fullName evidence="3">Uncharacterized protein</fullName>
    </submittedName>
</protein>